<organism evidence="11 12">
    <name type="scientific">Neovison vison</name>
    <name type="common">American mink</name>
    <name type="synonym">Mustela vison</name>
    <dbReference type="NCBI Taxonomy" id="452646"/>
    <lineage>
        <taxon>Eukaryota</taxon>
        <taxon>Metazoa</taxon>
        <taxon>Chordata</taxon>
        <taxon>Craniata</taxon>
        <taxon>Vertebrata</taxon>
        <taxon>Euteleostomi</taxon>
        <taxon>Mammalia</taxon>
        <taxon>Eutheria</taxon>
        <taxon>Laurasiatheria</taxon>
        <taxon>Carnivora</taxon>
        <taxon>Caniformia</taxon>
        <taxon>Musteloidea</taxon>
        <taxon>Mustelidae</taxon>
        <taxon>Mustelinae</taxon>
        <taxon>Neogale</taxon>
    </lineage>
</organism>
<dbReference type="PANTHER" id="PTHR47900:SF1">
    <property type="entry name" value="BETA-DEFENSIN 131A"/>
    <property type="match status" value="1"/>
</dbReference>
<keyword evidence="5 9" id="KW-0732">Signal</keyword>
<accession>A0A8C7EWD6</accession>
<dbReference type="Pfam" id="PF13841">
    <property type="entry name" value="Defensin_beta_2"/>
    <property type="match status" value="1"/>
</dbReference>
<keyword evidence="7 9" id="KW-0044">Antibiotic</keyword>
<evidence type="ECO:0000256" key="6">
    <source>
        <dbReference type="ARBA" id="ARBA00022940"/>
    </source>
</evidence>
<keyword evidence="4 9" id="KW-0929">Antimicrobial</keyword>
<reference evidence="11" key="2">
    <citation type="submission" date="2025-09" db="UniProtKB">
        <authorList>
            <consortium name="Ensembl"/>
        </authorList>
    </citation>
    <scope>IDENTIFICATION</scope>
</reference>
<evidence type="ECO:0000256" key="1">
    <source>
        <dbReference type="ARBA" id="ARBA00004613"/>
    </source>
</evidence>
<evidence type="ECO:0000313" key="11">
    <source>
        <dbReference type="Ensembl" id="ENSNVIP00000027932.1"/>
    </source>
</evidence>
<dbReference type="AlphaFoldDB" id="A0A8C7EWD6"/>
<dbReference type="GO" id="GO:0042742">
    <property type="term" value="P:defense response to bacterium"/>
    <property type="evidence" value="ECO:0007669"/>
    <property type="project" value="UniProtKB-UniRule"/>
</dbReference>
<keyword evidence="12" id="KW-1185">Reference proteome</keyword>
<dbReference type="InterPro" id="IPR025933">
    <property type="entry name" value="Beta_defensin_dom"/>
</dbReference>
<proteinExistence type="inferred from homology"/>
<keyword evidence="3 9" id="KW-0964">Secreted</keyword>
<keyword evidence="8" id="KW-1015">Disulfide bond</keyword>
<dbReference type="GO" id="GO:0045087">
    <property type="term" value="P:innate immune response"/>
    <property type="evidence" value="ECO:0007669"/>
    <property type="project" value="InterPro"/>
</dbReference>
<feature type="chain" id="PRO_5034591673" description="Beta-defensin" evidence="9">
    <location>
        <begin position="21"/>
        <end position="79"/>
    </location>
</feature>
<comment type="subcellular location">
    <subcellularLocation>
        <location evidence="1 9">Secreted</location>
    </subcellularLocation>
</comment>
<name>A0A8C7EWD6_NEOVI</name>
<evidence type="ECO:0000313" key="12">
    <source>
        <dbReference type="Proteomes" id="UP000694425"/>
    </source>
</evidence>
<comment type="similarity">
    <text evidence="2 9">Belongs to the beta-defensin family.</text>
</comment>
<comment type="function">
    <text evidence="9">Has antibacterial activity.</text>
</comment>
<evidence type="ECO:0000256" key="3">
    <source>
        <dbReference type="ARBA" id="ARBA00022525"/>
    </source>
</evidence>
<reference evidence="11" key="1">
    <citation type="submission" date="2025-08" db="UniProtKB">
        <authorList>
            <consortium name="Ensembl"/>
        </authorList>
    </citation>
    <scope>IDENTIFICATION</scope>
</reference>
<evidence type="ECO:0000259" key="10">
    <source>
        <dbReference type="Pfam" id="PF13841"/>
    </source>
</evidence>
<feature type="signal peptide" evidence="9">
    <location>
        <begin position="1"/>
        <end position="20"/>
    </location>
</feature>
<keyword evidence="6 9" id="KW-0211">Defensin</keyword>
<evidence type="ECO:0000256" key="9">
    <source>
        <dbReference type="RuleBase" id="RU231113"/>
    </source>
</evidence>
<dbReference type="Ensembl" id="ENSNVIT00000032402.1">
    <property type="protein sequence ID" value="ENSNVIP00000027932.1"/>
    <property type="gene ID" value="ENSNVIG00000021588.1"/>
</dbReference>
<sequence>MRVLHSILGVLALLSIGPQARILFFKHTCSLDAYSCRMKCHADEHAIRYCSDWTICCKRKKYQPTKKKDWQEGLGYSDS</sequence>
<evidence type="ECO:0000256" key="5">
    <source>
        <dbReference type="ARBA" id="ARBA00022729"/>
    </source>
</evidence>
<evidence type="ECO:0000256" key="2">
    <source>
        <dbReference type="ARBA" id="ARBA00007371"/>
    </source>
</evidence>
<dbReference type="GO" id="GO:0005615">
    <property type="term" value="C:extracellular space"/>
    <property type="evidence" value="ECO:0007669"/>
    <property type="project" value="TreeGrafter"/>
</dbReference>
<evidence type="ECO:0000256" key="4">
    <source>
        <dbReference type="ARBA" id="ARBA00022529"/>
    </source>
</evidence>
<evidence type="ECO:0000256" key="8">
    <source>
        <dbReference type="ARBA" id="ARBA00023157"/>
    </source>
</evidence>
<dbReference type="Proteomes" id="UP000694425">
    <property type="component" value="Unplaced"/>
</dbReference>
<feature type="domain" description="Beta-defensin" evidence="10">
    <location>
        <begin position="28"/>
        <end position="57"/>
    </location>
</feature>
<protein>
    <recommendedName>
        <fullName evidence="9">Beta-defensin</fullName>
    </recommendedName>
</protein>
<dbReference type="GeneTree" id="ENSGT00390000001538"/>
<dbReference type="PANTHER" id="PTHR47900">
    <property type="entry name" value="BETA-DEFENSIN 131A"/>
    <property type="match status" value="1"/>
</dbReference>
<evidence type="ECO:0000256" key="7">
    <source>
        <dbReference type="ARBA" id="ARBA00023022"/>
    </source>
</evidence>